<evidence type="ECO:0000256" key="1">
    <source>
        <dbReference type="ARBA" id="ARBA00004651"/>
    </source>
</evidence>
<dbReference type="InterPro" id="IPR007341">
    <property type="entry name" value="Transgly_assoc"/>
</dbReference>
<dbReference type="Pfam" id="PF04226">
    <property type="entry name" value="Transgly_assoc"/>
    <property type="match status" value="1"/>
</dbReference>
<gene>
    <name evidence="8" type="ORF">E5352_16295</name>
</gene>
<dbReference type="OrthoDB" id="9811343at2"/>
<feature type="transmembrane region" description="Helical" evidence="7">
    <location>
        <begin position="66"/>
        <end position="85"/>
    </location>
</feature>
<accession>A0A4S2CTV9</accession>
<dbReference type="EMBL" id="SRYW01000017">
    <property type="protein sequence ID" value="TGY32327.1"/>
    <property type="molecule type" value="Genomic_DNA"/>
</dbReference>
<dbReference type="GO" id="GO:0005886">
    <property type="term" value="C:plasma membrane"/>
    <property type="evidence" value="ECO:0007669"/>
    <property type="project" value="UniProtKB-SubCell"/>
</dbReference>
<protein>
    <submittedName>
        <fullName evidence="8">GlsB/YeaQ/YmgE family stress response membrane protein</fullName>
    </submittedName>
</protein>
<evidence type="ECO:0000256" key="4">
    <source>
        <dbReference type="ARBA" id="ARBA00022692"/>
    </source>
</evidence>
<dbReference type="RefSeq" id="WP_136006530.1">
    <property type="nucleotide sequence ID" value="NZ_SRYW01000017.1"/>
</dbReference>
<feature type="transmembrane region" description="Helical" evidence="7">
    <location>
        <begin position="12"/>
        <end position="28"/>
    </location>
</feature>
<evidence type="ECO:0000256" key="6">
    <source>
        <dbReference type="ARBA" id="ARBA00023136"/>
    </source>
</evidence>
<organism evidence="8 9">
    <name type="scientific">Stenotrophomonas maltophilia</name>
    <name type="common">Pseudomonas maltophilia</name>
    <name type="synonym">Xanthomonas maltophilia</name>
    <dbReference type="NCBI Taxonomy" id="40324"/>
    <lineage>
        <taxon>Bacteria</taxon>
        <taxon>Pseudomonadati</taxon>
        <taxon>Pseudomonadota</taxon>
        <taxon>Gammaproteobacteria</taxon>
        <taxon>Lysobacterales</taxon>
        <taxon>Lysobacteraceae</taxon>
        <taxon>Stenotrophomonas</taxon>
        <taxon>Stenotrophomonas maltophilia group</taxon>
    </lineage>
</organism>
<keyword evidence="5 7" id="KW-1133">Transmembrane helix</keyword>
<dbReference type="PANTHER" id="PTHR33884">
    <property type="entry name" value="UPF0410 PROTEIN YMGE"/>
    <property type="match status" value="1"/>
</dbReference>
<evidence type="ECO:0000313" key="8">
    <source>
        <dbReference type="EMBL" id="TGY32327.1"/>
    </source>
</evidence>
<evidence type="ECO:0000256" key="2">
    <source>
        <dbReference type="ARBA" id="ARBA00011006"/>
    </source>
</evidence>
<evidence type="ECO:0000256" key="3">
    <source>
        <dbReference type="ARBA" id="ARBA00022475"/>
    </source>
</evidence>
<comment type="caution">
    <text evidence="8">The sequence shown here is derived from an EMBL/GenBank/DDBJ whole genome shotgun (WGS) entry which is preliminary data.</text>
</comment>
<keyword evidence="3" id="KW-1003">Cell membrane</keyword>
<evidence type="ECO:0000313" key="9">
    <source>
        <dbReference type="Proteomes" id="UP000306631"/>
    </source>
</evidence>
<evidence type="ECO:0000256" key="5">
    <source>
        <dbReference type="ARBA" id="ARBA00022989"/>
    </source>
</evidence>
<name>A0A4S2CTV9_STEMA</name>
<proteinExistence type="inferred from homology"/>
<comment type="subcellular location">
    <subcellularLocation>
        <location evidence="1">Cell membrane</location>
        <topology evidence="1">Multi-pass membrane protein</topology>
    </subcellularLocation>
</comment>
<keyword evidence="6 7" id="KW-0472">Membrane</keyword>
<dbReference type="AlphaFoldDB" id="A0A4S2CTV9"/>
<evidence type="ECO:0000256" key="7">
    <source>
        <dbReference type="SAM" id="Phobius"/>
    </source>
</evidence>
<sequence>MNSLFGSTSWLYIILVGFIVGLLGRFFMPGNNRMGCLLTIVLGIGGALFAGWFGQYMGWYARGEPAGFIGAVIGAVAILAVLRLVSGKR</sequence>
<feature type="transmembrane region" description="Helical" evidence="7">
    <location>
        <begin position="35"/>
        <end position="54"/>
    </location>
</feature>
<reference evidence="8 9" key="1">
    <citation type="submission" date="2019-04" db="EMBL/GenBank/DDBJ databases">
        <title>Microbes associate with the intestines of laboratory mice.</title>
        <authorList>
            <person name="Navarre W."/>
            <person name="Wong E."/>
            <person name="Huang K."/>
            <person name="Tropini C."/>
            <person name="Ng K."/>
            <person name="Yu B."/>
        </authorList>
    </citation>
    <scope>NUCLEOTIDE SEQUENCE [LARGE SCALE GENOMIC DNA]</scope>
    <source>
        <strain evidence="8 9">NM62_B4-13</strain>
    </source>
</reference>
<dbReference type="Proteomes" id="UP000306631">
    <property type="component" value="Unassembled WGS sequence"/>
</dbReference>
<comment type="similarity">
    <text evidence="2">Belongs to the UPF0410 family.</text>
</comment>
<dbReference type="PANTHER" id="PTHR33884:SF7">
    <property type="entry name" value="BSL8023 PROTEIN"/>
    <property type="match status" value="1"/>
</dbReference>
<keyword evidence="4 7" id="KW-0812">Transmembrane</keyword>